<gene>
    <name evidence="1" type="ORF">BN874_640024</name>
</gene>
<dbReference type="Proteomes" id="UP000019184">
    <property type="component" value="Unassembled WGS sequence"/>
</dbReference>
<keyword evidence="2" id="KW-1185">Reference proteome</keyword>
<evidence type="ECO:0000313" key="2">
    <source>
        <dbReference type="Proteomes" id="UP000019184"/>
    </source>
</evidence>
<dbReference type="Gene3D" id="1.10.150.20">
    <property type="entry name" value="5' to 3' exonuclease, C-terminal subdomain"/>
    <property type="match status" value="1"/>
</dbReference>
<reference evidence="1 2" key="1">
    <citation type="journal article" date="2014" name="ISME J.">
        <title>Candidatus Competibacter-lineage genomes retrieved from metagenomes reveal functional metabolic diversity.</title>
        <authorList>
            <person name="McIlroy S.J."/>
            <person name="Albertsen M."/>
            <person name="Andresen E.K."/>
            <person name="Saunders A.M."/>
            <person name="Kristiansen R."/>
            <person name="Stokholm-Bjerregaard M."/>
            <person name="Nielsen K.L."/>
            <person name="Nielsen P.H."/>
        </authorList>
    </citation>
    <scope>NUCLEOTIDE SEQUENCE [LARGE SCALE GENOMIC DNA]</scope>
    <source>
        <strain evidence="1 2">Run_B_J11</strain>
    </source>
</reference>
<name>A0A7U7GFE5_9GAMM</name>
<dbReference type="AlphaFoldDB" id="A0A7U7GFE5"/>
<accession>A0A7U7GFE5</accession>
<dbReference type="EMBL" id="CBTK010000281">
    <property type="protein sequence ID" value="CDH46906.1"/>
    <property type="molecule type" value="Genomic_DNA"/>
</dbReference>
<dbReference type="RefSeq" id="WP_051498007.1">
    <property type="nucleotide sequence ID" value="NZ_CBTK010000281.1"/>
</dbReference>
<dbReference type="OrthoDB" id="154365at2"/>
<evidence type="ECO:0000313" key="1">
    <source>
        <dbReference type="EMBL" id="CDH46906.1"/>
    </source>
</evidence>
<organism evidence="1 2">
    <name type="scientific">Candidatus Contendobacter odensis Run_B_J11</name>
    <dbReference type="NCBI Taxonomy" id="1400861"/>
    <lineage>
        <taxon>Bacteria</taxon>
        <taxon>Pseudomonadati</taxon>
        <taxon>Pseudomonadota</taxon>
        <taxon>Gammaproteobacteria</taxon>
        <taxon>Candidatus Competibacteraceae</taxon>
        <taxon>Candidatus Contendibacter</taxon>
    </lineage>
</organism>
<protein>
    <submittedName>
        <fullName evidence="1">Uncharacterized protein</fullName>
    </submittedName>
</protein>
<sequence length="269" mass="29894">MKPWIHEEILKTWTDAQKRLWESLCSAVPFQPPAGVEAWRETYLKNLASWEAAVKRTLEKEAAWVEEWVQRVAREKGTPEMMASWVKQMEEVLHRWIQTQNQWWDDYFAVLRRGGLTPPDQFDAPPATVAESVSTVTQPAAVLEPLATVASPSAVSEPVIIPEPVIALAEAAPDPTAITAAPAALPEPLPVVAPVARQPDDLKLINGIGPALEKKLNACGVRSFRDLAVLGEADVERIEAAIKFTGRIHRENWIGQAKAQHLQKYQDPL</sequence>
<comment type="caution">
    <text evidence="1">The sequence shown here is derived from an EMBL/GenBank/DDBJ whole genome shotgun (WGS) entry which is preliminary data.</text>
</comment>
<proteinExistence type="predicted"/>